<evidence type="ECO:0008006" key="3">
    <source>
        <dbReference type="Google" id="ProtNLM"/>
    </source>
</evidence>
<keyword evidence="2" id="KW-1185">Reference proteome</keyword>
<evidence type="ECO:0000313" key="1">
    <source>
        <dbReference type="EMBL" id="KAA8893472.1"/>
    </source>
</evidence>
<proteinExistence type="predicted"/>
<dbReference type="InParanoid" id="A0A5J5ED19"/>
<protein>
    <recommendedName>
        <fullName evidence="3">DASH complex subunit DAD2</fullName>
    </recommendedName>
</protein>
<dbReference type="Proteomes" id="UP000326924">
    <property type="component" value="Unassembled WGS sequence"/>
</dbReference>
<comment type="caution">
    <text evidence="1">The sequence shown here is derived from an EMBL/GenBank/DDBJ whole genome shotgun (WGS) entry which is preliminary data.</text>
</comment>
<dbReference type="AlphaFoldDB" id="A0A5J5ED19"/>
<organism evidence="1 2">
    <name type="scientific">Sphaerosporella brunnea</name>
    <dbReference type="NCBI Taxonomy" id="1250544"/>
    <lineage>
        <taxon>Eukaryota</taxon>
        <taxon>Fungi</taxon>
        <taxon>Dikarya</taxon>
        <taxon>Ascomycota</taxon>
        <taxon>Pezizomycotina</taxon>
        <taxon>Pezizomycetes</taxon>
        <taxon>Pezizales</taxon>
        <taxon>Pyronemataceae</taxon>
        <taxon>Sphaerosporella</taxon>
    </lineage>
</organism>
<reference evidence="1 2" key="1">
    <citation type="submission" date="2019-09" db="EMBL/GenBank/DDBJ databases">
        <title>Draft genome of the ectomycorrhizal ascomycete Sphaerosporella brunnea.</title>
        <authorList>
            <consortium name="DOE Joint Genome Institute"/>
            <person name="Benucci G.M."/>
            <person name="Marozzi G."/>
            <person name="Antonielli L."/>
            <person name="Sanchez S."/>
            <person name="Marco P."/>
            <person name="Wang X."/>
            <person name="Falini L.B."/>
            <person name="Barry K."/>
            <person name="Haridas S."/>
            <person name="Lipzen A."/>
            <person name="Labutti K."/>
            <person name="Grigoriev I.V."/>
            <person name="Murat C."/>
            <person name="Martin F."/>
            <person name="Albertini E."/>
            <person name="Donnini D."/>
            <person name="Bonito G."/>
        </authorList>
    </citation>
    <scope>NUCLEOTIDE SEQUENCE [LARGE SCALE GENOMIC DNA]</scope>
    <source>
        <strain evidence="1 2">Sb_GMNB300</strain>
    </source>
</reference>
<dbReference type="EMBL" id="VXIS01000436">
    <property type="protein sequence ID" value="KAA8893472.1"/>
    <property type="molecule type" value="Genomic_DNA"/>
</dbReference>
<dbReference type="OrthoDB" id="2330118at2759"/>
<name>A0A5J5ED19_9PEZI</name>
<gene>
    <name evidence="1" type="ORF">FN846DRAFT_523549</name>
</gene>
<accession>A0A5J5ED19</accession>
<sequence length="83" mass="9006">MSTTTEDAALTKELESLKVLRATLESVKHLVDNVVEDVQTAGKNHGAIVSLAERWQGVFEEILPAEDVGGAEKGKRKGRFGRS</sequence>
<evidence type="ECO:0000313" key="2">
    <source>
        <dbReference type="Proteomes" id="UP000326924"/>
    </source>
</evidence>